<dbReference type="CDD" id="cd17246">
    <property type="entry name" value="RMtype1_S_SonII-TRD2-CR2_like"/>
    <property type="match status" value="1"/>
</dbReference>
<keyword evidence="7" id="KW-1185">Reference proteome</keyword>
<evidence type="ECO:0000313" key="6">
    <source>
        <dbReference type="EMBL" id="MDQ5770562.1"/>
    </source>
</evidence>
<dbReference type="PANTHER" id="PTHR43140:SF1">
    <property type="entry name" value="TYPE I RESTRICTION ENZYME ECOKI SPECIFICITY SUBUNIT"/>
    <property type="match status" value="1"/>
</dbReference>
<feature type="coiled-coil region" evidence="4">
    <location>
        <begin position="36"/>
        <end position="72"/>
    </location>
</feature>
<keyword evidence="3" id="KW-0238">DNA-binding</keyword>
<dbReference type="CDD" id="cd17260">
    <property type="entry name" value="RMtype1_S_EcoEI-TRD1-CR1_like"/>
    <property type="match status" value="1"/>
</dbReference>
<dbReference type="Gene3D" id="3.90.220.20">
    <property type="entry name" value="DNA methylase specificity domains"/>
    <property type="match status" value="2"/>
</dbReference>
<dbReference type="RefSeq" id="WP_308136252.1">
    <property type="nucleotide sequence ID" value="NZ_CP133197.1"/>
</dbReference>
<evidence type="ECO:0000256" key="1">
    <source>
        <dbReference type="ARBA" id="ARBA00010923"/>
    </source>
</evidence>
<organism evidence="6 7">
    <name type="scientific">Thiothrix subterranea</name>
    <dbReference type="NCBI Taxonomy" id="2735563"/>
    <lineage>
        <taxon>Bacteria</taxon>
        <taxon>Pseudomonadati</taxon>
        <taxon>Pseudomonadota</taxon>
        <taxon>Gammaproteobacteria</taxon>
        <taxon>Thiotrichales</taxon>
        <taxon>Thiotrichaceae</taxon>
        <taxon>Thiothrix</taxon>
    </lineage>
</organism>
<dbReference type="EMBL" id="JAVFKN010000033">
    <property type="protein sequence ID" value="MDQ5770562.1"/>
    <property type="molecule type" value="Genomic_DNA"/>
</dbReference>
<comment type="caution">
    <text evidence="6">The sequence shown here is derived from an EMBL/GenBank/DDBJ whole genome shotgun (WGS) entry which is preliminary data.</text>
</comment>
<dbReference type="SUPFAM" id="SSF116734">
    <property type="entry name" value="DNA methylase specificity domain"/>
    <property type="match status" value="2"/>
</dbReference>
<dbReference type="Pfam" id="PF01420">
    <property type="entry name" value="Methylase_S"/>
    <property type="match status" value="2"/>
</dbReference>
<protein>
    <submittedName>
        <fullName evidence="6">Restriction endonuclease subunit S</fullName>
        <ecNumber evidence="6">3.1.21.-</ecNumber>
    </submittedName>
</protein>
<dbReference type="InterPro" id="IPR000055">
    <property type="entry name" value="Restrct_endonuc_typeI_TRD"/>
</dbReference>
<comment type="similarity">
    <text evidence="1">Belongs to the type-I restriction system S methylase family.</text>
</comment>
<feature type="domain" description="Type I restriction modification DNA specificity" evidence="5">
    <location>
        <begin position="425"/>
        <end position="552"/>
    </location>
</feature>
<dbReference type="InterPro" id="IPR051212">
    <property type="entry name" value="Type-I_RE_S_subunit"/>
</dbReference>
<feature type="coiled-coil region" evidence="4">
    <location>
        <begin position="248"/>
        <end position="278"/>
    </location>
</feature>
<evidence type="ECO:0000256" key="3">
    <source>
        <dbReference type="ARBA" id="ARBA00023125"/>
    </source>
</evidence>
<keyword evidence="6" id="KW-0540">Nuclease</keyword>
<accession>A0ABU0YCP7</accession>
<sequence>MDAKQFLAEFGHIANAPNGVQRLREMIYQLAITGLLSQQVEEAESLLRKVELEREKLIKKNKYKRIQKLEKEILLIPRNVSIPNSWVWTRLLDIGEVSPKNKLDDENGSLADFIPMHSISESHQVALASEVRRWDEIKKGYTHFANNDVVVAKITPCFENGKSAVIRGLKSELGIGAGTTELHVVRLIHKGVLPDYVYIFLRSPYFKVKGEKSMTGTAGQKRLPTEFFATYPMPLPPTEEQSRIVAKVDELMALCDKLEAQQQKKRKLQNKLRQSVLQAVANAESPKELQDSWERLAGNFSYLFAEAADVAELRSLILDLAVSGKLLTPAMFSKNQTGRDILELIKNARKQWAKTTKDQELKEAEAMFTKLRKQQVNPPADNIPQHWKWVTLLQVAQVIIDCDHKTPEYVGSGIHLIRTTDIRHGVMNLSNTRKVSSEGYRSRSRRLIPKAGDIFFTREAPMGEAALVPKGQTVCLGQRLMLVRIFETLLDNQFLVYVIQSPSFKKRLSNDAVGMTVKHINVNDVENLFIPLPPLQEQSLIVEQLNQFMIQCDCFEAKRRSAQKTAERLATAAIASLTGISTPQQEEPMKVPKTELKAPVRLGTVQPFSNTQAPLSSLLARHNGEMGANDLWQRFGGEIDTFYAQLKIEVMHGWIAEPTGAQMLEKEAD</sequence>
<name>A0ABU0YCP7_9GAMM</name>
<dbReference type="EC" id="3.1.21.-" evidence="6"/>
<evidence type="ECO:0000256" key="4">
    <source>
        <dbReference type="SAM" id="Coils"/>
    </source>
</evidence>
<dbReference type="InterPro" id="IPR044946">
    <property type="entry name" value="Restrct_endonuc_typeI_TRD_sf"/>
</dbReference>
<gene>
    <name evidence="6" type="ORF">RCC75_18685</name>
</gene>
<feature type="domain" description="Type I restriction modification DNA specificity" evidence="5">
    <location>
        <begin position="84"/>
        <end position="264"/>
    </location>
</feature>
<keyword evidence="4" id="KW-0175">Coiled coil</keyword>
<dbReference type="GO" id="GO:0016787">
    <property type="term" value="F:hydrolase activity"/>
    <property type="evidence" value="ECO:0007669"/>
    <property type="project" value="UniProtKB-KW"/>
</dbReference>
<evidence type="ECO:0000259" key="5">
    <source>
        <dbReference type="Pfam" id="PF01420"/>
    </source>
</evidence>
<keyword evidence="2" id="KW-0680">Restriction system</keyword>
<dbReference type="GO" id="GO:0004519">
    <property type="term" value="F:endonuclease activity"/>
    <property type="evidence" value="ECO:0007669"/>
    <property type="project" value="UniProtKB-KW"/>
</dbReference>
<proteinExistence type="inferred from homology"/>
<evidence type="ECO:0000313" key="7">
    <source>
        <dbReference type="Proteomes" id="UP001223336"/>
    </source>
</evidence>
<evidence type="ECO:0000256" key="2">
    <source>
        <dbReference type="ARBA" id="ARBA00022747"/>
    </source>
</evidence>
<dbReference type="PANTHER" id="PTHR43140">
    <property type="entry name" value="TYPE-1 RESTRICTION ENZYME ECOKI SPECIFICITY PROTEIN"/>
    <property type="match status" value="1"/>
</dbReference>
<reference evidence="6 7" key="1">
    <citation type="submission" date="2023-08" db="EMBL/GenBank/DDBJ databases">
        <title>New molecular markers tilS and rpoB for phylogenetic and monitoring studies of the genus Thiothrix biodiversity.</title>
        <authorList>
            <person name="Ravin N.V."/>
            <person name="Smolyakov D."/>
            <person name="Markov N.D."/>
            <person name="Beletsky A.V."/>
            <person name="Mardanov A.V."/>
            <person name="Rudenko T.S."/>
            <person name="Grabovich M.Y."/>
        </authorList>
    </citation>
    <scope>NUCLEOTIDE SEQUENCE [LARGE SCALE GENOMIC DNA]</scope>
    <source>
        <strain evidence="6 7">H33</strain>
    </source>
</reference>
<keyword evidence="6" id="KW-0255">Endonuclease</keyword>
<keyword evidence="6" id="KW-0378">Hydrolase</keyword>
<dbReference type="Proteomes" id="UP001223336">
    <property type="component" value="Unassembled WGS sequence"/>
</dbReference>